<protein>
    <submittedName>
        <fullName evidence="2">Uncharacterized protein</fullName>
    </submittedName>
</protein>
<organism evidence="2 3">
    <name type="scientific">Neotabrizicola shimadae</name>
    <dbReference type="NCBI Taxonomy" id="2807096"/>
    <lineage>
        <taxon>Bacteria</taxon>
        <taxon>Pseudomonadati</taxon>
        <taxon>Pseudomonadota</taxon>
        <taxon>Alphaproteobacteria</taxon>
        <taxon>Rhodobacterales</taxon>
        <taxon>Paracoccaceae</taxon>
        <taxon>Neotabrizicola</taxon>
    </lineage>
</organism>
<dbReference type="Proteomes" id="UP000826300">
    <property type="component" value="Chromosome"/>
</dbReference>
<dbReference type="RefSeq" id="WP_220660476.1">
    <property type="nucleotide sequence ID" value="NZ_CP069370.1"/>
</dbReference>
<gene>
    <name evidence="2" type="ORF">JO391_10645</name>
</gene>
<reference evidence="2" key="1">
    <citation type="submission" date="2021-02" db="EMBL/GenBank/DDBJ databases">
        <title>Rhodobacter shimadae sp. nov., an aerobic anoxygenic phototrophic bacterium isolated from a hot spring.</title>
        <authorList>
            <person name="Muramatsu S."/>
            <person name="Haruta S."/>
            <person name="Hirose S."/>
            <person name="Hanada S."/>
        </authorList>
    </citation>
    <scope>NUCLEOTIDE SEQUENCE</scope>
    <source>
        <strain evidence="2">N10</strain>
    </source>
</reference>
<keyword evidence="1" id="KW-0812">Transmembrane</keyword>
<keyword evidence="3" id="KW-1185">Reference proteome</keyword>
<evidence type="ECO:0000256" key="1">
    <source>
        <dbReference type="SAM" id="Phobius"/>
    </source>
</evidence>
<name>A0A8G0ZQN6_9RHOB</name>
<accession>A0A8G0ZQN6</accession>
<keyword evidence="1" id="KW-0472">Membrane</keyword>
<feature type="transmembrane region" description="Helical" evidence="1">
    <location>
        <begin position="27"/>
        <end position="47"/>
    </location>
</feature>
<evidence type="ECO:0000313" key="2">
    <source>
        <dbReference type="EMBL" id="QYZ68252.1"/>
    </source>
</evidence>
<keyword evidence="1" id="KW-1133">Transmembrane helix</keyword>
<sequence length="48" mass="5403">MLDGRFDPGFEHLFRNGDEDPSRQRRILIAVFLGALPFAVLALLTAFV</sequence>
<dbReference type="EMBL" id="CP069370">
    <property type="protein sequence ID" value="QYZ68252.1"/>
    <property type="molecule type" value="Genomic_DNA"/>
</dbReference>
<evidence type="ECO:0000313" key="3">
    <source>
        <dbReference type="Proteomes" id="UP000826300"/>
    </source>
</evidence>
<dbReference type="KEGG" id="nsm:JO391_10645"/>
<proteinExistence type="predicted"/>
<dbReference type="AlphaFoldDB" id="A0A8G0ZQN6"/>